<dbReference type="AlphaFoldDB" id="A0A965ZG45"/>
<evidence type="ECO:0000313" key="3">
    <source>
        <dbReference type="Proteomes" id="UP000638732"/>
    </source>
</evidence>
<evidence type="ECO:0000256" key="1">
    <source>
        <dbReference type="SAM" id="Phobius"/>
    </source>
</evidence>
<feature type="transmembrane region" description="Helical" evidence="1">
    <location>
        <begin position="138"/>
        <end position="155"/>
    </location>
</feature>
<gene>
    <name evidence="2" type="ORF">GSY63_08400</name>
</gene>
<keyword evidence="1" id="KW-0472">Membrane</keyword>
<accession>A0A965ZG45</accession>
<protein>
    <submittedName>
        <fullName evidence="2">Uncharacterized protein</fullName>
    </submittedName>
</protein>
<dbReference type="Proteomes" id="UP000638732">
    <property type="component" value="Unassembled WGS sequence"/>
</dbReference>
<feature type="transmembrane region" description="Helical" evidence="1">
    <location>
        <begin position="113"/>
        <end position="131"/>
    </location>
</feature>
<feature type="transmembrane region" description="Helical" evidence="1">
    <location>
        <begin position="161"/>
        <end position="181"/>
    </location>
</feature>
<comment type="caution">
    <text evidence="2">The sequence shown here is derived from an EMBL/GenBank/DDBJ whole genome shotgun (WGS) entry which is preliminary data.</text>
</comment>
<dbReference type="EMBL" id="WWEO01000041">
    <property type="protein sequence ID" value="NCD69374.1"/>
    <property type="molecule type" value="Genomic_DNA"/>
</dbReference>
<keyword evidence="3" id="KW-1185">Reference proteome</keyword>
<feature type="transmembrane region" description="Helical" evidence="1">
    <location>
        <begin position="39"/>
        <end position="58"/>
    </location>
</feature>
<feature type="transmembrane region" description="Helical" evidence="1">
    <location>
        <begin position="12"/>
        <end position="33"/>
    </location>
</feature>
<reference evidence="2" key="2">
    <citation type="submission" date="2020-10" db="EMBL/GenBank/DDBJ databases">
        <title>Mucilaginibacter sp. nov., isolated from soil.</title>
        <authorList>
            <person name="Jeon C.O."/>
        </authorList>
    </citation>
    <scope>NUCLEOTIDE SEQUENCE</scope>
    <source>
        <strain evidence="2">R11</strain>
    </source>
</reference>
<organism evidence="2 3">
    <name type="scientific">Mucilaginibacter agri</name>
    <dbReference type="NCBI Taxonomy" id="2695265"/>
    <lineage>
        <taxon>Bacteria</taxon>
        <taxon>Pseudomonadati</taxon>
        <taxon>Bacteroidota</taxon>
        <taxon>Sphingobacteriia</taxon>
        <taxon>Sphingobacteriales</taxon>
        <taxon>Sphingobacteriaceae</taxon>
        <taxon>Mucilaginibacter</taxon>
    </lineage>
</organism>
<evidence type="ECO:0000313" key="2">
    <source>
        <dbReference type="EMBL" id="NCD69374.1"/>
    </source>
</evidence>
<keyword evidence="1" id="KW-0812">Transmembrane</keyword>
<name>A0A965ZG45_9SPHI</name>
<reference evidence="2" key="1">
    <citation type="submission" date="2020-01" db="EMBL/GenBank/DDBJ databases">
        <authorList>
            <person name="Seo Y.L."/>
        </authorList>
    </citation>
    <scope>NUCLEOTIDE SEQUENCE</scope>
    <source>
        <strain evidence="2">R11</strain>
    </source>
</reference>
<dbReference type="RefSeq" id="WP_166585350.1">
    <property type="nucleotide sequence ID" value="NZ_WWEO01000041.1"/>
</dbReference>
<sequence length="200" mass="21932">MTINLKTTLDSMAGGLFLMSIFTAGLIALAEYNLNGRDYAALGIVFVVIVSVFISYYLKFSNAAKTLASDFPGVKSADEKKKDKWFMIIGALEGLAIFLTANVLINIKLFNYFVPAMALIVGLHFFPLGYIFKRSFDYFMGIWTCVVAFTGMILIKQHLAGFEVIALVSTGCAIATSLYGIRMIAQGRNAMQQSSLLINS</sequence>
<keyword evidence="1" id="KW-1133">Transmembrane helix</keyword>
<feature type="transmembrane region" description="Helical" evidence="1">
    <location>
        <begin position="85"/>
        <end position="107"/>
    </location>
</feature>
<proteinExistence type="predicted"/>